<dbReference type="EMBL" id="MHIX01000032">
    <property type="protein sequence ID" value="OGY58850.1"/>
    <property type="molecule type" value="Genomic_DNA"/>
</dbReference>
<evidence type="ECO:0000313" key="1">
    <source>
        <dbReference type="EMBL" id="OGY58850.1"/>
    </source>
</evidence>
<protein>
    <submittedName>
        <fullName evidence="1">Uncharacterized protein</fullName>
    </submittedName>
</protein>
<evidence type="ECO:0000313" key="2">
    <source>
        <dbReference type="Proteomes" id="UP000178515"/>
    </source>
</evidence>
<accession>A0A1G1Z4M4</accession>
<dbReference type="Proteomes" id="UP000178515">
    <property type="component" value="Unassembled WGS sequence"/>
</dbReference>
<sequence>MWFEIEKKKPLSKKEIEKIKHILRKLNLPYQIKTTGNKKALTCSVGKDRKHLQALLKADAKKNPKEKTRARGLALGYPKTAIAAFINKEVIEVKNLPKQIRESKEIKFLNFRLSKKHWQKEFKVVQKRADTIKKLSPKLYKEITK</sequence>
<name>A0A1G1Z4M4_9BACT</name>
<reference evidence="1 2" key="1">
    <citation type="journal article" date="2016" name="Nat. Commun.">
        <title>Thousands of microbial genomes shed light on interconnected biogeochemical processes in an aquifer system.</title>
        <authorList>
            <person name="Anantharaman K."/>
            <person name="Brown C.T."/>
            <person name="Hug L.A."/>
            <person name="Sharon I."/>
            <person name="Castelle C.J."/>
            <person name="Probst A.J."/>
            <person name="Thomas B.C."/>
            <person name="Singh A."/>
            <person name="Wilkins M.J."/>
            <person name="Karaoz U."/>
            <person name="Brodie E.L."/>
            <person name="Williams K.H."/>
            <person name="Hubbard S.S."/>
            <person name="Banfield J.F."/>
        </authorList>
    </citation>
    <scope>NUCLEOTIDE SEQUENCE [LARGE SCALE GENOMIC DNA]</scope>
</reference>
<gene>
    <name evidence="1" type="ORF">A3F24_02450</name>
</gene>
<dbReference type="AlphaFoldDB" id="A0A1G1Z4M4"/>
<comment type="caution">
    <text evidence="1">The sequence shown here is derived from an EMBL/GenBank/DDBJ whole genome shotgun (WGS) entry which is preliminary data.</text>
</comment>
<organism evidence="1 2">
    <name type="scientific">Candidatus Colwellbacteria bacterium RIFCSPHIGHO2_12_FULL_44_17</name>
    <dbReference type="NCBI Taxonomy" id="1797689"/>
    <lineage>
        <taxon>Bacteria</taxon>
        <taxon>Candidatus Colwelliibacteriota</taxon>
    </lineage>
</organism>
<proteinExistence type="predicted"/>